<dbReference type="EMBL" id="BTRK01000001">
    <property type="protein sequence ID" value="GMR33283.1"/>
    <property type="molecule type" value="Genomic_DNA"/>
</dbReference>
<evidence type="ECO:0000313" key="2">
    <source>
        <dbReference type="Proteomes" id="UP001328107"/>
    </source>
</evidence>
<keyword evidence="2" id="KW-1185">Reference proteome</keyword>
<name>A0AAN4Z7B4_9BILA</name>
<reference evidence="2" key="1">
    <citation type="submission" date="2022-10" db="EMBL/GenBank/DDBJ databases">
        <title>Genome assembly of Pristionchus species.</title>
        <authorList>
            <person name="Yoshida K."/>
            <person name="Sommer R.J."/>
        </authorList>
    </citation>
    <scope>NUCLEOTIDE SEQUENCE [LARGE SCALE GENOMIC DNA]</scope>
    <source>
        <strain evidence="2">RS5460</strain>
    </source>
</reference>
<accession>A0AAN4Z7B4</accession>
<protein>
    <submittedName>
        <fullName evidence="1">Uncharacterized protein</fullName>
    </submittedName>
</protein>
<evidence type="ECO:0000313" key="1">
    <source>
        <dbReference type="EMBL" id="GMR33283.1"/>
    </source>
</evidence>
<sequence>MTKRHTTSAKLPVIVNSQENPFDMRSYVDPPDCPSWDALPWPPLERICHYLFNTYDGTDLSNLAKVSDHYNNGVMKFMCGPNHLPGIRSVRFANYGVGVKVSIRLFRSNLSFYLLDNLDEKRLKRSNSSTNLEVVLRGSKDPIIEKVIILLSTSIKDVDLWRLSSQQLSMCEQLLRASTIDRILFMDLVLKETTA</sequence>
<dbReference type="Proteomes" id="UP001328107">
    <property type="component" value="Unassembled WGS sequence"/>
</dbReference>
<dbReference type="AlphaFoldDB" id="A0AAN4Z7B4"/>
<proteinExistence type="predicted"/>
<organism evidence="1 2">
    <name type="scientific">Pristionchus mayeri</name>
    <dbReference type="NCBI Taxonomy" id="1317129"/>
    <lineage>
        <taxon>Eukaryota</taxon>
        <taxon>Metazoa</taxon>
        <taxon>Ecdysozoa</taxon>
        <taxon>Nematoda</taxon>
        <taxon>Chromadorea</taxon>
        <taxon>Rhabditida</taxon>
        <taxon>Rhabditina</taxon>
        <taxon>Diplogasteromorpha</taxon>
        <taxon>Diplogasteroidea</taxon>
        <taxon>Neodiplogasteridae</taxon>
        <taxon>Pristionchus</taxon>
    </lineage>
</organism>
<comment type="caution">
    <text evidence="1">The sequence shown here is derived from an EMBL/GenBank/DDBJ whole genome shotgun (WGS) entry which is preliminary data.</text>
</comment>
<gene>
    <name evidence="1" type="ORF">PMAYCL1PPCAC_03478</name>
</gene>